<accession>A0A941DK99</accession>
<dbReference type="GO" id="GO:0055085">
    <property type="term" value="P:transmembrane transport"/>
    <property type="evidence" value="ECO:0007669"/>
    <property type="project" value="InterPro"/>
</dbReference>
<evidence type="ECO:0000256" key="2">
    <source>
        <dbReference type="ARBA" id="ARBA00022692"/>
    </source>
</evidence>
<gene>
    <name evidence="7" type="ORF">KDM89_05065</name>
</gene>
<sequence length="225" mass="24073">MRTLFISVFLLINSLTSSAVAADNPNEHPLPSDLRVSFKQCSQPAYPRSAGRNLKSGDTLITTLTDADGKVVSVDVVRSSGWRTLDFAVARAVMGCKITNLAPGRAIKAGLTFRWMIEDADFFYFEPAKLLAASCPASDLLRIPGDDEPGLGIVIGAVVTKKGLVSYHSVEWADDDDALTQEAVRIVKACKFEPGANSHGILETTVAIRLLPKKSAATAIVKAAQ</sequence>
<dbReference type="EMBL" id="JAGSPN010000002">
    <property type="protein sequence ID" value="MBR7781500.1"/>
    <property type="molecule type" value="Genomic_DNA"/>
</dbReference>
<feature type="chain" id="PRO_5037512350" evidence="5">
    <location>
        <begin position="22"/>
        <end position="225"/>
    </location>
</feature>
<comment type="caution">
    <text evidence="7">The sequence shown here is derived from an EMBL/GenBank/DDBJ whole genome shotgun (WGS) entry which is preliminary data.</text>
</comment>
<evidence type="ECO:0000256" key="4">
    <source>
        <dbReference type="ARBA" id="ARBA00023136"/>
    </source>
</evidence>
<feature type="signal peptide" evidence="5">
    <location>
        <begin position="1"/>
        <end position="21"/>
    </location>
</feature>
<dbReference type="AlphaFoldDB" id="A0A941DK99"/>
<dbReference type="InterPro" id="IPR037682">
    <property type="entry name" value="TonB_C"/>
</dbReference>
<dbReference type="Gene3D" id="3.30.1150.10">
    <property type="match status" value="1"/>
</dbReference>
<dbReference type="PROSITE" id="PS52015">
    <property type="entry name" value="TONB_CTD"/>
    <property type="match status" value="1"/>
</dbReference>
<reference evidence="7" key="1">
    <citation type="submission" date="2021-04" db="EMBL/GenBank/DDBJ databases">
        <title>novel species isolated from subtropical streams in China.</title>
        <authorList>
            <person name="Lu H."/>
        </authorList>
    </citation>
    <scope>NUCLEOTIDE SEQUENCE</scope>
    <source>
        <strain evidence="7">LFS511W</strain>
    </source>
</reference>
<organism evidence="7 8">
    <name type="scientific">Undibacterium luofuense</name>
    <dbReference type="NCBI Taxonomy" id="2828733"/>
    <lineage>
        <taxon>Bacteria</taxon>
        <taxon>Pseudomonadati</taxon>
        <taxon>Pseudomonadota</taxon>
        <taxon>Betaproteobacteria</taxon>
        <taxon>Burkholderiales</taxon>
        <taxon>Oxalobacteraceae</taxon>
        <taxon>Undibacterium</taxon>
    </lineage>
</organism>
<protein>
    <submittedName>
        <fullName evidence="7">TonB family protein</fullName>
    </submittedName>
</protein>
<keyword evidence="5" id="KW-0732">Signal</keyword>
<dbReference type="Proteomes" id="UP000680067">
    <property type="component" value="Unassembled WGS sequence"/>
</dbReference>
<comment type="subcellular location">
    <subcellularLocation>
        <location evidence="1">Membrane</location>
        <topology evidence="1">Single-pass membrane protein</topology>
    </subcellularLocation>
</comment>
<feature type="domain" description="TonB C-terminal" evidence="6">
    <location>
        <begin position="31"/>
        <end position="124"/>
    </location>
</feature>
<evidence type="ECO:0000256" key="3">
    <source>
        <dbReference type="ARBA" id="ARBA00022989"/>
    </source>
</evidence>
<dbReference type="RefSeq" id="WP_212686844.1">
    <property type="nucleotide sequence ID" value="NZ_JAGSPN010000002.1"/>
</dbReference>
<dbReference type="SUPFAM" id="SSF74653">
    <property type="entry name" value="TolA/TonB C-terminal domain"/>
    <property type="match status" value="1"/>
</dbReference>
<dbReference type="NCBIfam" id="TIGR01352">
    <property type="entry name" value="tonB_Cterm"/>
    <property type="match status" value="1"/>
</dbReference>
<keyword evidence="3" id="KW-1133">Transmembrane helix</keyword>
<keyword evidence="2" id="KW-0812">Transmembrane</keyword>
<dbReference type="InterPro" id="IPR006260">
    <property type="entry name" value="TonB/TolA_C"/>
</dbReference>
<dbReference type="GO" id="GO:0016020">
    <property type="term" value="C:membrane"/>
    <property type="evidence" value="ECO:0007669"/>
    <property type="project" value="UniProtKB-SubCell"/>
</dbReference>
<evidence type="ECO:0000256" key="1">
    <source>
        <dbReference type="ARBA" id="ARBA00004167"/>
    </source>
</evidence>
<dbReference type="Pfam" id="PF03544">
    <property type="entry name" value="TonB_C"/>
    <property type="match status" value="1"/>
</dbReference>
<evidence type="ECO:0000256" key="5">
    <source>
        <dbReference type="SAM" id="SignalP"/>
    </source>
</evidence>
<keyword evidence="8" id="KW-1185">Reference proteome</keyword>
<evidence type="ECO:0000259" key="6">
    <source>
        <dbReference type="PROSITE" id="PS52015"/>
    </source>
</evidence>
<proteinExistence type="predicted"/>
<name>A0A941DK99_9BURK</name>
<evidence type="ECO:0000313" key="7">
    <source>
        <dbReference type="EMBL" id="MBR7781500.1"/>
    </source>
</evidence>
<keyword evidence="4" id="KW-0472">Membrane</keyword>
<evidence type="ECO:0000313" key="8">
    <source>
        <dbReference type="Proteomes" id="UP000680067"/>
    </source>
</evidence>